<dbReference type="InterPro" id="IPR029063">
    <property type="entry name" value="SAM-dependent_MTases_sf"/>
</dbReference>
<dbReference type="GO" id="GO:0008757">
    <property type="term" value="F:S-adenosylmethionine-dependent methyltransferase activity"/>
    <property type="evidence" value="ECO:0007669"/>
    <property type="project" value="InterPro"/>
</dbReference>
<evidence type="ECO:0000313" key="2">
    <source>
        <dbReference type="EMBL" id="HDX31817.1"/>
    </source>
</evidence>
<protein>
    <submittedName>
        <fullName evidence="2">Class I SAM-dependent methyltransferase</fullName>
    </submittedName>
</protein>
<comment type="caution">
    <text evidence="2">The sequence shown here is derived from an EMBL/GenBank/DDBJ whole genome shotgun (WGS) entry which is preliminary data.</text>
</comment>
<name>A0A7C1FG08_9CHLR</name>
<dbReference type="GO" id="GO:0032259">
    <property type="term" value="P:methylation"/>
    <property type="evidence" value="ECO:0007669"/>
    <property type="project" value="UniProtKB-KW"/>
</dbReference>
<evidence type="ECO:0000259" key="1">
    <source>
        <dbReference type="Pfam" id="PF08241"/>
    </source>
</evidence>
<dbReference type="CDD" id="cd02440">
    <property type="entry name" value="AdoMet_MTases"/>
    <property type="match status" value="1"/>
</dbReference>
<sequence>MTPIDLRAAWNQIAASYQQRHAIPTDSAHYGPWAPPENQLRLLGDVKGLRILEVGCGGGQCSIAFAKQGAIAVGVDLSDAQLEHARKLAAQEGVEVKFVQGTAEDLSAFSDREWDIVFSAYAFQYVADMPRCLSECARVLQPQGRLVFSIDHPFRDCFFDQEEDDVTLYPARSYFDHTPMTWTFNDTGVWMRSYHHTIGEWIDMLNQAGFRLLRLLEPSPPQEMLDEIWPYDDPLSSLRHIPPTIIFVAVLEVRQ</sequence>
<gene>
    <name evidence="2" type="ORF">ENQ20_10055</name>
</gene>
<proteinExistence type="predicted"/>
<organism evidence="2">
    <name type="scientific">Caldilinea aerophila</name>
    <dbReference type="NCBI Taxonomy" id="133453"/>
    <lineage>
        <taxon>Bacteria</taxon>
        <taxon>Bacillati</taxon>
        <taxon>Chloroflexota</taxon>
        <taxon>Caldilineae</taxon>
        <taxon>Caldilineales</taxon>
        <taxon>Caldilineaceae</taxon>
        <taxon>Caldilinea</taxon>
    </lineage>
</organism>
<dbReference type="InterPro" id="IPR013216">
    <property type="entry name" value="Methyltransf_11"/>
</dbReference>
<keyword evidence="2" id="KW-0808">Transferase</keyword>
<dbReference type="EMBL" id="DSMG01000100">
    <property type="protein sequence ID" value="HDX31817.1"/>
    <property type="molecule type" value="Genomic_DNA"/>
</dbReference>
<dbReference type="AlphaFoldDB" id="A0A7C1FG08"/>
<dbReference type="PANTHER" id="PTHR43861:SF1">
    <property type="entry name" value="TRANS-ACONITATE 2-METHYLTRANSFERASE"/>
    <property type="match status" value="1"/>
</dbReference>
<accession>A0A7C1FG08</accession>
<keyword evidence="2" id="KW-0489">Methyltransferase</keyword>
<dbReference type="PANTHER" id="PTHR43861">
    <property type="entry name" value="TRANS-ACONITATE 2-METHYLTRANSFERASE-RELATED"/>
    <property type="match status" value="1"/>
</dbReference>
<dbReference type="Pfam" id="PF08241">
    <property type="entry name" value="Methyltransf_11"/>
    <property type="match status" value="1"/>
</dbReference>
<reference evidence="2" key="1">
    <citation type="journal article" date="2020" name="mSystems">
        <title>Genome- and Community-Level Interaction Insights into Carbon Utilization and Element Cycling Functions of Hydrothermarchaeota in Hydrothermal Sediment.</title>
        <authorList>
            <person name="Zhou Z."/>
            <person name="Liu Y."/>
            <person name="Xu W."/>
            <person name="Pan J."/>
            <person name="Luo Z.H."/>
            <person name="Li M."/>
        </authorList>
    </citation>
    <scope>NUCLEOTIDE SEQUENCE [LARGE SCALE GENOMIC DNA]</scope>
    <source>
        <strain evidence="2">SpSt-289</strain>
    </source>
</reference>
<dbReference type="Gene3D" id="3.40.50.150">
    <property type="entry name" value="Vaccinia Virus protein VP39"/>
    <property type="match status" value="1"/>
</dbReference>
<dbReference type="SUPFAM" id="SSF53335">
    <property type="entry name" value="S-adenosyl-L-methionine-dependent methyltransferases"/>
    <property type="match status" value="1"/>
</dbReference>
<feature type="domain" description="Methyltransferase type 11" evidence="1">
    <location>
        <begin position="52"/>
        <end position="148"/>
    </location>
</feature>